<evidence type="ECO:0000313" key="2">
    <source>
        <dbReference type="Proteomes" id="UP001062846"/>
    </source>
</evidence>
<gene>
    <name evidence="1" type="ORF">RHMOL_Rhmol02G0240800</name>
</gene>
<evidence type="ECO:0000313" key="1">
    <source>
        <dbReference type="EMBL" id="KAI8568953.1"/>
    </source>
</evidence>
<dbReference type="Proteomes" id="UP001062846">
    <property type="component" value="Chromosome 2"/>
</dbReference>
<keyword evidence="2" id="KW-1185">Reference proteome</keyword>
<proteinExistence type="predicted"/>
<reference evidence="1" key="1">
    <citation type="submission" date="2022-02" db="EMBL/GenBank/DDBJ databases">
        <title>Plant Genome Project.</title>
        <authorList>
            <person name="Zhang R.-G."/>
        </authorList>
    </citation>
    <scope>NUCLEOTIDE SEQUENCE</scope>
    <source>
        <strain evidence="1">AT1</strain>
    </source>
</reference>
<protein>
    <submittedName>
        <fullName evidence="1">Uncharacterized protein</fullName>
    </submittedName>
</protein>
<comment type="caution">
    <text evidence="1">The sequence shown here is derived from an EMBL/GenBank/DDBJ whole genome shotgun (WGS) entry which is preliminary data.</text>
</comment>
<accession>A0ACC0PT86</accession>
<dbReference type="EMBL" id="CM046389">
    <property type="protein sequence ID" value="KAI8568953.1"/>
    <property type="molecule type" value="Genomic_DNA"/>
</dbReference>
<sequence>MVPRRLGDTPVTWLHSGPGARATSTPCFAQPDSELSRYLRPEMDYAAYQRDRLAGPLGIRSFRDVRSQARGAAEERRVAGGGEGCVRRSLSGPVRGGPPELSLKIPVVDTQGNPAEIHLVPARAEPPSVTIPVPNEWVNEAIRRMLALENVVRRAASGLPLELRYPAPSPP</sequence>
<name>A0ACC0PT86_RHOML</name>
<organism evidence="1 2">
    <name type="scientific">Rhododendron molle</name>
    <name type="common">Chinese azalea</name>
    <name type="synonym">Azalea mollis</name>
    <dbReference type="NCBI Taxonomy" id="49168"/>
    <lineage>
        <taxon>Eukaryota</taxon>
        <taxon>Viridiplantae</taxon>
        <taxon>Streptophyta</taxon>
        <taxon>Embryophyta</taxon>
        <taxon>Tracheophyta</taxon>
        <taxon>Spermatophyta</taxon>
        <taxon>Magnoliopsida</taxon>
        <taxon>eudicotyledons</taxon>
        <taxon>Gunneridae</taxon>
        <taxon>Pentapetalae</taxon>
        <taxon>asterids</taxon>
        <taxon>Ericales</taxon>
        <taxon>Ericaceae</taxon>
        <taxon>Ericoideae</taxon>
        <taxon>Rhodoreae</taxon>
        <taxon>Rhododendron</taxon>
    </lineage>
</organism>